<dbReference type="Pfam" id="PF12833">
    <property type="entry name" value="HTH_18"/>
    <property type="match status" value="1"/>
</dbReference>
<dbReference type="OrthoDB" id="342399at2"/>
<dbReference type="PANTHER" id="PTHR43280:SF2">
    <property type="entry name" value="HTH-TYPE TRANSCRIPTIONAL REGULATOR EXSA"/>
    <property type="match status" value="1"/>
</dbReference>
<comment type="caution">
    <text evidence="7">The sequence shown here is derived from an EMBL/GenBank/DDBJ whole genome shotgun (WGS) entry which is preliminary data.</text>
</comment>
<dbReference type="EMBL" id="NMQW01000023">
    <property type="protein sequence ID" value="OXM85266.1"/>
    <property type="molecule type" value="Genomic_DNA"/>
</dbReference>
<keyword evidence="1" id="KW-0805">Transcription regulation</keyword>
<dbReference type="PROSITE" id="PS00041">
    <property type="entry name" value="HTH_ARAC_FAMILY_1"/>
    <property type="match status" value="1"/>
</dbReference>
<dbReference type="InterPro" id="IPR011006">
    <property type="entry name" value="CheY-like_superfamily"/>
</dbReference>
<dbReference type="InterPro" id="IPR009057">
    <property type="entry name" value="Homeodomain-like_sf"/>
</dbReference>
<dbReference type="GO" id="GO:0003700">
    <property type="term" value="F:DNA-binding transcription factor activity"/>
    <property type="evidence" value="ECO:0007669"/>
    <property type="project" value="InterPro"/>
</dbReference>
<gene>
    <name evidence="7" type="ORF">CF651_16870</name>
</gene>
<dbReference type="SUPFAM" id="SSF52172">
    <property type="entry name" value="CheY-like"/>
    <property type="match status" value="1"/>
</dbReference>
<organism evidence="7 8">
    <name type="scientific">Paenibacillus rigui</name>
    <dbReference type="NCBI Taxonomy" id="554312"/>
    <lineage>
        <taxon>Bacteria</taxon>
        <taxon>Bacillati</taxon>
        <taxon>Bacillota</taxon>
        <taxon>Bacilli</taxon>
        <taxon>Bacillales</taxon>
        <taxon>Paenibacillaceae</taxon>
        <taxon>Paenibacillus</taxon>
    </lineage>
</organism>
<dbReference type="PROSITE" id="PS01124">
    <property type="entry name" value="HTH_ARAC_FAMILY_2"/>
    <property type="match status" value="1"/>
</dbReference>
<evidence type="ECO:0000256" key="3">
    <source>
        <dbReference type="ARBA" id="ARBA00023163"/>
    </source>
</evidence>
<dbReference type="SMART" id="SM00342">
    <property type="entry name" value="HTH_ARAC"/>
    <property type="match status" value="1"/>
</dbReference>
<dbReference type="Pfam" id="PF00072">
    <property type="entry name" value="Response_reg"/>
    <property type="match status" value="1"/>
</dbReference>
<accession>A0A229UP74</accession>
<evidence type="ECO:0000259" key="5">
    <source>
        <dbReference type="PROSITE" id="PS01124"/>
    </source>
</evidence>
<sequence length="537" mass="62543">MYKVMLVDDDYPVLEFLSAAIPWEQYGLQLQGTHENGAVALEQAEAGMPDILITDIGMPKMNGLELIAALRERKPNLRVAILSCHNEFHYAQQALRLNVQDYVLKDTLDPADLEKLLDQFKKSLDQEGQVLTHQHQLQHMVDRNKELMKEKFIRKTMQEPILDRQDWMSEAQTFDLELTGKACLPIMGFIDGYRLAKHRFMSDDILRFAIYNVINEMIGQDELPVVHFAYGTKESFYLYPFHDTLKINAYDEAAAQIKEIQTALRKYLKISMSFLIGDVCHQPEEIKSSLNGLLAARVQRFYMEEGSIAKQRVYSEGNIDLFSWYDQASTEFREMMIEKNTGLIVPTVERWMEFLREHTFPPEKVKDWVLKLLLDLKLKLQSLQYFRSTYAVDILHKEILEIDSLVELEHWLIDHFQSVIALAGEIWEQSKRSEVVEACHYVSLHLDKRIGLEEVADHLHLNSSYFSRLFKKETGETFIEYVTRMKMIRAKELLDQTSHPVGKICEMLGYDNQSYFIKIFKSSVGLTPVEYRGQKTT</sequence>
<dbReference type="RefSeq" id="WP_094016030.1">
    <property type="nucleotide sequence ID" value="NZ_NMQW01000023.1"/>
</dbReference>
<evidence type="ECO:0000256" key="1">
    <source>
        <dbReference type="ARBA" id="ARBA00023015"/>
    </source>
</evidence>
<reference evidence="7 8" key="1">
    <citation type="submission" date="2017-07" db="EMBL/GenBank/DDBJ databases">
        <title>Genome sequencing and assembly of Paenibacillus rigui.</title>
        <authorList>
            <person name="Mayilraj S."/>
        </authorList>
    </citation>
    <scope>NUCLEOTIDE SEQUENCE [LARGE SCALE GENOMIC DNA]</scope>
    <source>
        <strain evidence="7 8">JCM 16352</strain>
    </source>
</reference>
<dbReference type="Proteomes" id="UP000215509">
    <property type="component" value="Unassembled WGS sequence"/>
</dbReference>
<dbReference type="InterPro" id="IPR018060">
    <property type="entry name" value="HTH_AraC"/>
</dbReference>
<dbReference type="Gene3D" id="3.40.50.2300">
    <property type="match status" value="1"/>
</dbReference>
<evidence type="ECO:0000259" key="6">
    <source>
        <dbReference type="PROSITE" id="PS50110"/>
    </source>
</evidence>
<dbReference type="PROSITE" id="PS50110">
    <property type="entry name" value="RESPONSE_REGULATORY"/>
    <property type="match status" value="1"/>
</dbReference>
<protein>
    <submittedName>
        <fullName evidence="7">DNA-binding response regulator</fullName>
    </submittedName>
</protein>
<evidence type="ECO:0000313" key="7">
    <source>
        <dbReference type="EMBL" id="OXM85266.1"/>
    </source>
</evidence>
<keyword evidence="4" id="KW-0597">Phosphoprotein</keyword>
<proteinExistence type="predicted"/>
<dbReference type="GO" id="GO:0000160">
    <property type="term" value="P:phosphorelay signal transduction system"/>
    <property type="evidence" value="ECO:0007669"/>
    <property type="project" value="InterPro"/>
</dbReference>
<evidence type="ECO:0000313" key="8">
    <source>
        <dbReference type="Proteomes" id="UP000215509"/>
    </source>
</evidence>
<keyword evidence="8" id="KW-1185">Reference proteome</keyword>
<dbReference type="AlphaFoldDB" id="A0A229UP74"/>
<dbReference type="InterPro" id="IPR018062">
    <property type="entry name" value="HTH_AraC-typ_CS"/>
</dbReference>
<dbReference type="GO" id="GO:0043565">
    <property type="term" value="F:sequence-specific DNA binding"/>
    <property type="evidence" value="ECO:0007669"/>
    <property type="project" value="InterPro"/>
</dbReference>
<dbReference type="InterPro" id="IPR001789">
    <property type="entry name" value="Sig_transdc_resp-reg_receiver"/>
</dbReference>
<feature type="modified residue" description="4-aspartylphosphate" evidence="4">
    <location>
        <position position="55"/>
    </location>
</feature>
<dbReference type="SUPFAM" id="SSF46689">
    <property type="entry name" value="Homeodomain-like"/>
    <property type="match status" value="2"/>
</dbReference>
<feature type="domain" description="Response regulatory" evidence="6">
    <location>
        <begin position="3"/>
        <end position="120"/>
    </location>
</feature>
<evidence type="ECO:0000256" key="4">
    <source>
        <dbReference type="PROSITE-ProRule" id="PRU00169"/>
    </source>
</evidence>
<dbReference type="CDD" id="cd17536">
    <property type="entry name" value="REC_YesN-like"/>
    <property type="match status" value="1"/>
</dbReference>
<dbReference type="PANTHER" id="PTHR43280">
    <property type="entry name" value="ARAC-FAMILY TRANSCRIPTIONAL REGULATOR"/>
    <property type="match status" value="1"/>
</dbReference>
<name>A0A229UP74_9BACL</name>
<dbReference type="SMART" id="SM00448">
    <property type="entry name" value="REC"/>
    <property type="match status" value="1"/>
</dbReference>
<dbReference type="PRINTS" id="PR00032">
    <property type="entry name" value="HTHARAC"/>
</dbReference>
<keyword evidence="2 7" id="KW-0238">DNA-binding</keyword>
<dbReference type="Gene3D" id="1.10.10.60">
    <property type="entry name" value="Homeodomain-like"/>
    <property type="match status" value="2"/>
</dbReference>
<feature type="domain" description="HTH araC/xylS-type" evidence="5">
    <location>
        <begin position="436"/>
        <end position="534"/>
    </location>
</feature>
<evidence type="ECO:0000256" key="2">
    <source>
        <dbReference type="ARBA" id="ARBA00023125"/>
    </source>
</evidence>
<dbReference type="InterPro" id="IPR020449">
    <property type="entry name" value="Tscrpt_reg_AraC-type_HTH"/>
</dbReference>
<keyword evidence="3" id="KW-0804">Transcription</keyword>